<protein>
    <submittedName>
        <fullName evidence="4">4'-phosphopantetheinyl transferase superfamily protein</fullName>
    </submittedName>
</protein>
<dbReference type="GO" id="GO:0000287">
    <property type="term" value="F:magnesium ion binding"/>
    <property type="evidence" value="ECO:0007669"/>
    <property type="project" value="InterPro"/>
</dbReference>
<dbReference type="PANTHER" id="PTHR12215">
    <property type="entry name" value="PHOSPHOPANTETHEINE TRANSFERASE"/>
    <property type="match status" value="1"/>
</dbReference>
<dbReference type="GO" id="GO:0008897">
    <property type="term" value="F:holo-[acyl-carrier-protein] synthase activity"/>
    <property type="evidence" value="ECO:0007669"/>
    <property type="project" value="InterPro"/>
</dbReference>
<dbReference type="GO" id="GO:0019878">
    <property type="term" value="P:lysine biosynthetic process via aminoadipic acid"/>
    <property type="evidence" value="ECO:0007669"/>
    <property type="project" value="TreeGrafter"/>
</dbReference>
<evidence type="ECO:0000313" key="5">
    <source>
        <dbReference type="Proteomes" id="UP000501939"/>
    </source>
</evidence>
<keyword evidence="5" id="KW-1185">Reference proteome</keyword>
<dbReference type="Gene3D" id="3.90.470.20">
    <property type="entry name" value="4'-phosphopantetheinyl transferase domain"/>
    <property type="match status" value="2"/>
</dbReference>
<proteinExistence type="inferred from homology"/>
<evidence type="ECO:0000313" key="4">
    <source>
        <dbReference type="EMBL" id="QIO08004.1"/>
    </source>
</evidence>
<gene>
    <name evidence="4" type="ORF">G8D99_02530</name>
</gene>
<dbReference type="PANTHER" id="PTHR12215:SF10">
    <property type="entry name" value="L-AMINOADIPATE-SEMIALDEHYDE DEHYDROGENASE-PHOSPHOPANTETHEINYL TRANSFERASE"/>
    <property type="match status" value="1"/>
</dbReference>
<evidence type="ECO:0000256" key="1">
    <source>
        <dbReference type="ARBA" id="ARBA00010990"/>
    </source>
</evidence>
<accession>A0A6G8S1L3</accession>
<reference evidence="4 5" key="1">
    <citation type="submission" date="2020-03" db="EMBL/GenBank/DDBJ databases">
        <authorList>
            <person name="Zhu W."/>
        </authorList>
    </citation>
    <scope>NUCLEOTIDE SEQUENCE [LARGE SCALE GENOMIC DNA]</scope>
    <source>
        <strain evidence="4 5">185</strain>
    </source>
</reference>
<comment type="similarity">
    <text evidence="1">Belongs to the P-Pant transferase superfamily. Gsp/Sfp/HetI/AcpT family.</text>
</comment>
<keyword evidence="2 4" id="KW-0808">Transferase</keyword>
<dbReference type="AlphaFoldDB" id="A0A6G8S1L3"/>
<dbReference type="KEGG" id="alj:G8D99_02530"/>
<organism evidence="4 5">
    <name type="scientific">Acinetobacter lanii</name>
    <dbReference type="NCBI Taxonomy" id="2715163"/>
    <lineage>
        <taxon>Bacteria</taxon>
        <taxon>Pseudomonadati</taxon>
        <taxon>Pseudomonadota</taxon>
        <taxon>Gammaproteobacteria</taxon>
        <taxon>Moraxellales</taxon>
        <taxon>Moraxellaceae</taxon>
        <taxon>Acinetobacter</taxon>
    </lineage>
</organism>
<dbReference type="SUPFAM" id="SSF56214">
    <property type="entry name" value="4'-phosphopantetheinyl transferase"/>
    <property type="match status" value="2"/>
</dbReference>
<dbReference type="EMBL" id="CP049916">
    <property type="protein sequence ID" value="QIO08004.1"/>
    <property type="molecule type" value="Genomic_DNA"/>
</dbReference>
<evidence type="ECO:0000256" key="2">
    <source>
        <dbReference type="ARBA" id="ARBA00022679"/>
    </source>
</evidence>
<feature type="domain" description="4'-phosphopantetheinyl transferase" evidence="3">
    <location>
        <begin position="96"/>
        <end position="168"/>
    </location>
</feature>
<dbReference type="InterPro" id="IPR050559">
    <property type="entry name" value="P-Pant_transferase_sf"/>
</dbReference>
<dbReference type="InterPro" id="IPR008278">
    <property type="entry name" value="4-PPantetheinyl_Trfase_dom"/>
</dbReference>
<dbReference type="GO" id="GO:0005829">
    <property type="term" value="C:cytosol"/>
    <property type="evidence" value="ECO:0007669"/>
    <property type="project" value="TreeGrafter"/>
</dbReference>
<dbReference type="Pfam" id="PF01648">
    <property type="entry name" value="ACPS"/>
    <property type="match status" value="1"/>
</dbReference>
<dbReference type="InterPro" id="IPR037143">
    <property type="entry name" value="4-PPantetheinyl_Trfase_dom_sf"/>
</dbReference>
<sequence>MAFMANIHIEFSPIKQMIQVSDQLDRATQIHMRKDAIHQYRNQLLSKQLNCAIEPSMFSQTEQGKPYLQDFPKFHFNHSHSQKHYALAMSHQMKDLGIDIEDLDRQVRFEALAKHAFHPDEFSMWQSLEEDPLYWFKVWTTKEAVLKANGLGIRMNLKELNTKLHPLHNGGMLEHESLGIFAYQNIQLANTMLTVAWRSEQSCKGFALPQIEIHQH</sequence>
<dbReference type="Proteomes" id="UP000501939">
    <property type="component" value="Chromosome"/>
</dbReference>
<evidence type="ECO:0000259" key="3">
    <source>
        <dbReference type="Pfam" id="PF01648"/>
    </source>
</evidence>
<name>A0A6G8S1L3_9GAMM</name>